<dbReference type="PATRIC" id="fig|63186.3.peg.347"/>
<proteinExistence type="inferred from homology"/>
<dbReference type="SUPFAM" id="SSF51445">
    <property type="entry name" value="(Trans)glycosidases"/>
    <property type="match status" value="1"/>
</dbReference>
<keyword evidence="9" id="KW-1185">Reference proteome</keyword>
<feature type="signal peptide" evidence="6">
    <location>
        <begin position="1"/>
        <end position="22"/>
    </location>
</feature>
<dbReference type="Pfam" id="PF08305">
    <property type="entry name" value="NPCBM"/>
    <property type="match status" value="1"/>
</dbReference>
<dbReference type="GO" id="GO:0016139">
    <property type="term" value="P:glycoside catabolic process"/>
    <property type="evidence" value="ECO:0007669"/>
    <property type="project" value="TreeGrafter"/>
</dbReference>
<feature type="chain" id="PRO_5003402533" description="alpha-L-fucosidase" evidence="6">
    <location>
        <begin position="23"/>
        <end position="662"/>
    </location>
</feature>
<keyword evidence="5 8" id="KW-0326">Glycosidase</keyword>
<dbReference type="SMART" id="SM00812">
    <property type="entry name" value="Alpha_L_fucos"/>
    <property type="match status" value="1"/>
</dbReference>
<dbReference type="Gene3D" id="2.60.120.1060">
    <property type="entry name" value="NPCBM/NEW2 domain"/>
    <property type="match status" value="1"/>
</dbReference>
<dbReference type="InterPro" id="IPR008979">
    <property type="entry name" value="Galactose-bd-like_sf"/>
</dbReference>
<dbReference type="GO" id="GO:0004560">
    <property type="term" value="F:alpha-L-fucosidase activity"/>
    <property type="evidence" value="ECO:0007669"/>
    <property type="project" value="UniProtKB-EC"/>
</dbReference>
<dbReference type="KEGG" id="zga:ZOBELLIA_346"/>
<keyword evidence="4 8" id="KW-0378">Hydrolase</keyword>
<dbReference type="SMR" id="G0L0T1"/>
<dbReference type="Gene3D" id="3.20.20.80">
    <property type="entry name" value="Glycosidases"/>
    <property type="match status" value="1"/>
</dbReference>
<dbReference type="Gene3D" id="2.60.120.260">
    <property type="entry name" value="Galactose-binding domain-like"/>
    <property type="match status" value="1"/>
</dbReference>
<evidence type="ECO:0000256" key="3">
    <source>
        <dbReference type="ARBA" id="ARBA00022729"/>
    </source>
</evidence>
<evidence type="ECO:0000256" key="4">
    <source>
        <dbReference type="ARBA" id="ARBA00022801"/>
    </source>
</evidence>
<gene>
    <name evidence="8" type="primary">alfA1</name>
    <name evidence="8" type="ordered locus">zobellia_346</name>
</gene>
<comment type="similarity">
    <text evidence="1">Belongs to the glycosyl hydrolase 29 family.</text>
</comment>
<dbReference type="EC" id="3.2.1.51" evidence="2"/>
<dbReference type="InterPro" id="IPR013222">
    <property type="entry name" value="Glyco_hyd_98_carb-bd"/>
</dbReference>
<protein>
    <recommendedName>
        <fullName evidence="2">alpha-L-fucosidase</fullName>
        <ecNumber evidence="2">3.2.1.51</ecNumber>
    </recommendedName>
</protein>
<evidence type="ECO:0000313" key="8">
    <source>
        <dbReference type="EMBL" id="CAZ94419.1"/>
    </source>
</evidence>
<dbReference type="InterPro" id="IPR017853">
    <property type="entry name" value="GH"/>
</dbReference>
<dbReference type="SMART" id="SM00776">
    <property type="entry name" value="NPCBM"/>
    <property type="match status" value="1"/>
</dbReference>
<reference evidence="8 9" key="2">
    <citation type="journal article" date="2012" name="Environ. Microbiol.">
        <title>Characterization of the first alginolytic operons in a marine bacterium: from their emergence in marine Flavobacteriia to their independent transfers to marine Proteobacteria and human gut Bacteroides.</title>
        <authorList>
            <person name="Thomas F."/>
            <person name="Barbeyron T."/>
            <person name="Tonon T."/>
            <person name="Genicot S."/>
            <person name="Czjzek M."/>
            <person name="Michel G."/>
        </authorList>
    </citation>
    <scope>NUCLEOTIDE SEQUENCE [LARGE SCALE GENOMIC DNA]</scope>
    <source>
        <strain evidence="9">DSM 12802 / CCUG 47099 / CIP 106680 / NCIMB 13871 / Dsij</strain>
    </source>
</reference>
<dbReference type="InterPro" id="IPR000933">
    <property type="entry name" value="Glyco_hydro_29"/>
</dbReference>
<dbReference type="HOGENOM" id="CLU_002934_7_1_10"/>
<accession>G0L0T1</accession>
<dbReference type="InterPro" id="IPR038637">
    <property type="entry name" value="NPCBM_sf"/>
</dbReference>
<keyword evidence="3 6" id="KW-0732">Signal</keyword>
<dbReference type="GO" id="GO:0006004">
    <property type="term" value="P:fucose metabolic process"/>
    <property type="evidence" value="ECO:0007669"/>
    <property type="project" value="TreeGrafter"/>
</dbReference>
<evidence type="ECO:0000259" key="7">
    <source>
        <dbReference type="SMART" id="SM00776"/>
    </source>
</evidence>
<dbReference type="OrthoDB" id="1095333at2"/>
<dbReference type="SUPFAM" id="SSF49785">
    <property type="entry name" value="Galactose-binding domain-like"/>
    <property type="match status" value="1"/>
</dbReference>
<dbReference type="GO" id="GO:0005764">
    <property type="term" value="C:lysosome"/>
    <property type="evidence" value="ECO:0007669"/>
    <property type="project" value="TreeGrafter"/>
</dbReference>
<name>G0L0T1_ZOBGA</name>
<dbReference type="RefSeq" id="WP_013991732.1">
    <property type="nucleotide sequence ID" value="NC_015844.1"/>
</dbReference>
<dbReference type="EMBL" id="FP476056">
    <property type="protein sequence ID" value="CAZ94419.1"/>
    <property type="molecule type" value="Genomic_DNA"/>
</dbReference>
<dbReference type="PANTHER" id="PTHR10030">
    <property type="entry name" value="ALPHA-L-FUCOSIDASE"/>
    <property type="match status" value="1"/>
</dbReference>
<dbReference type="Proteomes" id="UP000008898">
    <property type="component" value="Chromosome"/>
</dbReference>
<reference evidence="9" key="1">
    <citation type="submission" date="2009-07" db="EMBL/GenBank/DDBJ databases">
        <title>Complete genome sequence of Zobellia galactanivorans Dsij.</title>
        <authorList>
            <consortium name="Genoscope - CEA"/>
        </authorList>
    </citation>
    <scope>NUCLEOTIDE SEQUENCE [LARGE SCALE GENOMIC DNA]</scope>
    <source>
        <strain evidence="9">DSM 12802 / CCUG 47099 / CIP 106680 / NCIMB 13871 / Dsij</strain>
    </source>
</reference>
<evidence type="ECO:0000313" key="9">
    <source>
        <dbReference type="Proteomes" id="UP000008898"/>
    </source>
</evidence>
<feature type="domain" description="Glycosyl hydrolase family 98 putative carbohydrate-binding module" evidence="7">
    <location>
        <begin position="510"/>
        <end position="660"/>
    </location>
</feature>
<dbReference type="Pfam" id="PF01120">
    <property type="entry name" value="Alpha_L_fucos"/>
    <property type="match status" value="1"/>
</dbReference>
<evidence type="ECO:0000256" key="5">
    <source>
        <dbReference type="ARBA" id="ARBA00023295"/>
    </source>
</evidence>
<dbReference type="PANTHER" id="PTHR10030:SF37">
    <property type="entry name" value="ALPHA-L-FUCOSIDASE-RELATED"/>
    <property type="match status" value="1"/>
</dbReference>
<dbReference type="STRING" id="63186.ZOBELLIA_346"/>
<sequence>MKIKSALILLLPIVLSAVSATAQDSPSFELAKPSAKQIAFADWEVGAFIHFDLNTFTGQEHGDGQESPSQFNPTELDAEQWVLTAKSLGAKYACLTVRHEGGFCLWPSKTTDYTIANSPYKEGKGDIVREFVEACRKHDMVPAFYHTAAFDANATLKDYKGKLDLPLDWMTTWGKAMSSAHKNDPGLKERLKKIQVEQMRELLTEYGPIGFMWSDHWNAQDPNGVWRAVTDLAEELQPEMVFMGTDTWVPGNETGHVVYPMWNAVNTVDGTNYSRPAPTKNDITDKKNDYGLLETDVLTGHPLGKFWRVRECTTNSGFHYGGWFWHPDSVKATFPKKLWEHLDLYYRTVGLGANTIINLPPDDRGLIPEDFVTAAKVFGDEIKERFSNPIAQTNKIHKGDTLELSWAKPKVINTIVTMENIANGQKVAKYVLEAFVDKKWQELKPRNKLIGFKPYNSSPGYQTIGHKKIDRVEPVTTNRIRFRSLESIVHPVEIRQMSVFNCPPVVKNFDSKFPFLSGLESISESAHNGVKRDKNYIGENIVINGKAFQKGLMVCPVGKTSEGHIEFNISQYQDVKGITATIGIDDMVNHNGSVVFIVRTYQNGLWTDLYTSETLTGNDDGVDIDIDFPHPTSKVRLITTDGGDNANSDHAVWGNIQFKLEE</sequence>
<evidence type="ECO:0000256" key="6">
    <source>
        <dbReference type="SAM" id="SignalP"/>
    </source>
</evidence>
<evidence type="ECO:0000256" key="2">
    <source>
        <dbReference type="ARBA" id="ARBA00012662"/>
    </source>
</evidence>
<evidence type="ECO:0000256" key="1">
    <source>
        <dbReference type="ARBA" id="ARBA00007951"/>
    </source>
</evidence>
<organism evidence="8 9">
    <name type="scientific">Zobellia galactanivorans (strain DSM 12802 / CCUG 47099 / CIP 106680 / NCIMB 13871 / Dsij)</name>
    <dbReference type="NCBI Taxonomy" id="63186"/>
    <lineage>
        <taxon>Bacteria</taxon>
        <taxon>Pseudomonadati</taxon>
        <taxon>Bacteroidota</taxon>
        <taxon>Flavobacteriia</taxon>
        <taxon>Flavobacteriales</taxon>
        <taxon>Flavobacteriaceae</taxon>
        <taxon>Zobellia</taxon>
    </lineage>
</organism>
<dbReference type="InterPro" id="IPR057739">
    <property type="entry name" value="Glyco_hydro_29_N"/>
</dbReference>
<dbReference type="AlphaFoldDB" id="G0L0T1"/>